<feature type="domain" description="ABC transmembrane type-1" evidence="9">
    <location>
        <begin position="13"/>
        <end position="294"/>
    </location>
</feature>
<evidence type="ECO:0000256" key="1">
    <source>
        <dbReference type="ARBA" id="ARBA00004651"/>
    </source>
</evidence>
<dbReference type="InterPro" id="IPR003439">
    <property type="entry name" value="ABC_transporter-like_ATP-bd"/>
</dbReference>
<dbReference type="SMART" id="SM00382">
    <property type="entry name" value="AAA"/>
    <property type="match status" value="1"/>
</dbReference>
<dbReference type="RefSeq" id="WP_208428857.1">
    <property type="nucleotide sequence ID" value="NZ_JAEPRJ010000001.1"/>
</dbReference>
<evidence type="ECO:0000256" key="6">
    <source>
        <dbReference type="ARBA" id="ARBA00023136"/>
    </source>
</evidence>
<feature type="domain" description="ABC transporter" evidence="8">
    <location>
        <begin position="330"/>
        <end position="534"/>
    </location>
</feature>
<sequence length="534" mass="60815">MKLISKENKFKLAICLFFSILGDVFIMQALLGMSNVMDMAVKLKTDGIVKEILLTTLYLVCQWGCSYMKMKFCQKFMYDTRDSILLSIIKSLFRLPLSKVKEKNSDYYMSLLNNDIEDFRTGYLWGVFGILSYSTSVIVAAITLLRVHYFMLIATVILTIIPILVSKMMTGKTISINKERTAANEAYLSRLQEMVKGLDVIKRSNNSESYASVFEKANSRRSNSYKNYGVVTNMIWMTMYSIGSINQLLLIGICAFLITKNIIEPGLIVATTSGFAIFSDAFSNAIENGVEMKSAKVFLDKFRPYLGKNNEIADNESLAIRKSERDKASIDIENLSFAYDDKRIFDEFSLNIDSGEIVAITGESGSGKSTLINLLLKSFKGYSGKIKYDNEELRDIKEDELYSKVYLVPQDSFIFKSSLYDNVTMFNGNSEGDKERFRDIIEKVNLKKFMELHKDDELNPDEMSGGEKKRVSIARALFNNPEIIILDEPTSDLDPENKGIVNDIIFSLKDKTRLVVTHDWAEEYLEKFDKVVRL</sequence>
<name>A0ABS1IZQ7_9FIRM</name>
<evidence type="ECO:0000259" key="9">
    <source>
        <dbReference type="PROSITE" id="PS50929"/>
    </source>
</evidence>
<keyword evidence="11" id="KW-1185">Reference proteome</keyword>
<dbReference type="PANTHER" id="PTHR43394:SF1">
    <property type="entry name" value="ATP-BINDING CASSETTE SUB-FAMILY B MEMBER 10, MITOCHONDRIAL"/>
    <property type="match status" value="1"/>
</dbReference>
<reference evidence="10 11" key="1">
    <citation type="submission" date="2021-01" db="EMBL/GenBank/DDBJ databases">
        <title>Isolation and description of Catonella massiliensis sp. nov., a novel Catonella species, isolated from a stable periodontitis subject.</title>
        <authorList>
            <person name="Antezack A."/>
            <person name="Boxberger M."/>
            <person name="La Scola B."/>
            <person name="Monnet-Corti V."/>
        </authorList>
    </citation>
    <scope>NUCLEOTIDE SEQUENCE [LARGE SCALE GENOMIC DNA]</scope>
    <source>
        <strain evidence="10 11">Marseille-Q4567</strain>
    </source>
</reference>
<feature type="transmembrane region" description="Helical" evidence="7">
    <location>
        <begin position="148"/>
        <end position="165"/>
    </location>
</feature>
<feature type="transmembrane region" description="Helical" evidence="7">
    <location>
        <begin position="230"/>
        <end position="258"/>
    </location>
</feature>
<protein>
    <submittedName>
        <fullName evidence="10">ABC transporter ATP-binding protein</fullName>
    </submittedName>
</protein>
<feature type="transmembrane region" description="Helical" evidence="7">
    <location>
        <begin position="122"/>
        <end position="142"/>
    </location>
</feature>
<keyword evidence="3" id="KW-0547">Nucleotide-binding</keyword>
<dbReference type="Gene3D" id="3.40.50.300">
    <property type="entry name" value="P-loop containing nucleotide triphosphate hydrolases"/>
    <property type="match status" value="1"/>
</dbReference>
<dbReference type="PROSITE" id="PS00211">
    <property type="entry name" value="ABC_TRANSPORTER_1"/>
    <property type="match status" value="1"/>
</dbReference>
<keyword evidence="2 7" id="KW-0812">Transmembrane</keyword>
<dbReference type="Pfam" id="PF00005">
    <property type="entry name" value="ABC_tran"/>
    <property type="match status" value="1"/>
</dbReference>
<evidence type="ECO:0000313" key="10">
    <source>
        <dbReference type="EMBL" id="MBK5897367.1"/>
    </source>
</evidence>
<dbReference type="InterPro" id="IPR036640">
    <property type="entry name" value="ABC1_TM_sf"/>
</dbReference>
<dbReference type="Proteomes" id="UP000604730">
    <property type="component" value="Unassembled WGS sequence"/>
</dbReference>
<dbReference type="InterPro" id="IPR039421">
    <property type="entry name" value="Type_1_exporter"/>
</dbReference>
<feature type="transmembrane region" description="Helical" evidence="7">
    <location>
        <begin position="52"/>
        <end position="68"/>
    </location>
</feature>
<dbReference type="InterPro" id="IPR003593">
    <property type="entry name" value="AAA+_ATPase"/>
</dbReference>
<dbReference type="EMBL" id="JAEPRJ010000001">
    <property type="protein sequence ID" value="MBK5897367.1"/>
    <property type="molecule type" value="Genomic_DNA"/>
</dbReference>
<dbReference type="InterPro" id="IPR027417">
    <property type="entry name" value="P-loop_NTPase"/>
</dbReference>
<dbReference type="SUPFAM" id="SSF90123">
    <property type="entry name" value="ABC transporter transmembrane region"/>
    <property type="match status" value="1"/>
</dbReference>
<gene>
    <name evidence="10" type="ORF">JJN12_06120</name>
</gene>
<dbReference type="GO" id="GO:0005524">
    <property type="term" value="F:ATP binding"/>
    <property type="evidence" value="ECO:0007669"/>
    <property type="project" value="UniProtKB-KW"/>
</dbReference>
<feature type="transmembrane region" description="Helical" evidence="7">
    <location>
        <begin position="12"/>
        <end position="32"/>
    </location>
</feature>
<keyword evidence="6 7" id="KW-0472">Membrane</keyword>
<dbReference type="SUPFAM" id="SSF52540">
    <property type="entry name" value="P-loop containing nucleoside triphosphate hydrolases"/>
    <property type="match status" value="1"/>
</dbReference>
<evidence type="ECO:0000256" key="3">
    <source>
        <dbReference type="ARBA" id="ARBA00022741"/>
    </source>
</evidence>
<dbReference type="Pfam" id="PF00664">
    <property type="entry name" value="ABC_membrane"/>
    <property type="match status" value="1"/>
</dbReference>
<evidence type="ECO:0000256" key="7">
    <source>
        <dbReference type="SAM" id="Phobius"/>
    </source>
</evidence>
<keyword evidence="4 10" id="KW-0067">ATP-binding</keyword>
<keyword evidence="5 7" id="KW-1133">Transmembrane helix</keyword>
<comment type="subcellular location">
    <subcellularLocation>
        <location evidence="1">Cell membrane</location>
        <topology evidence="1">Multi-pass membrane protein</topology>
    </subcellularLocation>
</comment>
<dbReference type="PROSITE" id="PS50893">
    <property type="entry name" value="ABC_TRANSPORTER_2"/>
    <property type="match status" value="1"/>
</dbReference>
<dbReference type="PROSITE" id="PS50929">
    <property type="entry name" value="ABC_TM1F"/>
    <property type="match status" value="1"/>
</dbReference>
<proteinExistence type="predicted"/>
<evidence type="ECO:0000313" key="11">
    <source>
        <dbReference type="Proteomes" id="UP000604730"/>
    </source>
</evidence>
<dbReference type="PANTHER" id="PTHR43394">
    <property type="entry name" value="ATP-DEPENDENT PERMEASE MDL1, MITOCHONDRIAL"/>
    <property type="match status" value="1"/>
</dbReference>
<comment type="caution">
    <text evidence="10">The sequence shown here is derived from an EMBL/GenBank/DDBJ whole genome shotgun (WGS) entry which is preliminary data.</text>
</comment>
<evidence type="ECO:0000256" key="4">
    <source>
        <dbReference type="ARBA" id="ARBA00022840"/>
    </source>
</evidence>
<dbReference type="InterPro" id="IPR017871">
    <property type="entry name" value="ABC_transporter-like_CS"/>
</dbReference>
<organism evidence="10 11">
    <name type="scientific">Catonella massiliensis</name>
    <dbReference type="NCBI Taxonomy" id="2799636"/>
    <lineage>
        <taxon>Bacteria</taxon>
        <taxon>Bacillati</taxon>
        <taxon>Bacillota</taxon>
        <taxon>Clostridia</taxon>
        <taxon>Lachnospirales</taxon>
        <taxon>Lachnospiraceae</taxon>
        <taxon>Catonella</taxon>
    </lineage>
</organism>
<accession>A0ABS1IZQ7</accession>
<dbReference type="Gene3D" id="1.20.1560.10">
    <property type="entry name" value="ABC transporter type 1, transmembrane domain"/>
    <property type="match status" value="1"/>
</dbReference>
<dbReference type="InterPro" id="IPR011527">
    <property type="entry name" value="ABC1_TM_dom"/>
</dbReference>
<evidence type="ECO:0000256" key="5">
    <source>
        <dbReference type="ARBA" id="ARBA00022989"/>
    </source>
</evidence>
<evidence type="ECO:0000259" key="8">
    <source>
        <dbReference type="PROSITE" id="PS50893"/>
    </source>
</evidence>
<dbReference type="CDD" id="cd03228">
    <property type="entry name" value="ABCC_MRP_Like"/>
    <property type="match status" value="1"/>
</dbReference>
<evidence type="ECO:0000256" key="2">
    <source>
        <dbReference type="ARBA" id="ARBA00022692"/>
    </source>
</evidence>